<proteinExistence type="predicted"/>
<dbReference type="SUPFAM" id="SSF160904">
    <property type="entry name" value="Jann2411-like"/>
    <property type="match status" value="1"/>
</dbReference>
<dbReference type="Gene3D" id="1.10.3300.10">
    <property type="entry name" value="Jann2411-like domain"/>
    <property type="match status" value="1"/>
</dbReference>
<evidence type="ECO:0000259" key="1">
    <source>
        <dbReference type="Pfam" id="PF11706"/>
    </source>
</evidence>
<accession>A0ABV4CLN4</accession>
<dbReference type="PANTHER" id="PTHR35525:SF3">
    <property type="entry name" value="BLL6575 PROTEIN"/>
    <property type="match status" value="1"/>
</dbReference>
<dbReference type="InterPro" id="IPR021005">
    <property type="entry name" value="Znf_CGNR"/>
</dbReference>
<gene>
    <name evidence="2" type="ORF">AB8O55_18595</name>
</gene>
<evidence type="ECO:0000313" key="3">
    <source>
        <dbReference type="Proteomes" id="UP001564626"/>
    </source>
</evidence>
<reference evidence="2 3" key="1">
    <citation type="submission" date="2024-08" db="EMBL/GenBank/DDBJ databases">
        <title>Genome mining of Saccharopolyspora cebuensis PGLac3 from Nigerian medicinal plant.</title>
        <authorList>
            <person name="Ezeobiora C.E."/>
            <person name="Igbokwe N.H."/>
            <person name="Amin D.H."/>
            <person name="Mendie U.E."/>
        </authorList>
    </citation>
    <scope>NUCLEOTIDE SEQUENCE [LARGE SCALE GENOMIC DNA]</scope>
    <source>
        <strain evidence="2 3">PGLac3</strain>
    </source>
</reference>
<dbReference type="RefSeq" id="WP_345365743.1">
    <property type="nucleotide sequence ID" value="NZ_BAABII010000016.1"/>
</dbReference>
<comment type="caution">
    <text evidence="2">The sequence shown here is derived from an EMBL/GenBank/DDBJ whole genome shotgun (WGS) entry which is preliminary data.</text>
</comment>
<sequence>MSYDRPAAPGPLEAVEAFANTARFLRQEDQLADLGGAVAWLRGRGCEAAAAALDETGRQEMVGLREALRAHLGGRSAAELDAASRRLLGAPQWRDGGPRIAVLAADPVRRVLGEVVRSLAEAELAGADRLKVCRAEDCRWVFYDRSPAGNATWCSMDICGARHKMRTYRSRRGTG</sequence>
<dbReference type="InterPro" id="IPR010852">
    <property type="entry name" value="ABATE"/>
</dbReference>
<dbReference type="InterPro" id="IPR023286">
    <property type="entry name" value="ABATE_dom_sf"/>
</dbReference>
<name>A0ABV4CLN4_9PSEU</name>
<protein>
    <submittedName>
        <fullName evidence="2">CGNR zinc finger domain-containing protein</fullName>
    </submittedName>
</protein>
<keyword evidence="3" id="KW-1185">Reference proteome</keyword>
<dbReference type="Proteomes" id="UP001564626">
    <property type="component" value="Unassembled WGS sequence"/>
</dbReference>
<organism evidence="2 3">
    <name type="scientific">Saccharopolyspora cebuensis</name>
    <dbReference type="NCBI Taxonomy" id="418759"/>
    <lineage>
        <taxon>Bacteria</taxon>
        <taxon>Bacillati</taxon>
        <taxon>Actinomycetota</taxon>
        <taxon>Actinomycetes</taxon>
        <taxon>Pseudonocardiales</taxon>
        <taxon>Pseudonocardiaceae</taxon>
        <taxon>Saccharopolyspora</taxon>
    </lineage>
</organism>
<evidence type="ECO:0000313" key="2">
    <source>
        <dbReference type="EMBL" id="MEY8041418.1"/>
    </source>
</evidence>
<dbReference type="Pfam" id="PF11706">
    <property type="entry name" value="zf-CGNR"/>
    <property type="match status" value="1"/>
</dbReference>
<feature type="domain" description="Zinc finger CGNR" evidence="1">
    <location>
        <begin position="129"/>
        <end position="172"/>
    </location>
</feature>
<dbReference type="EMBL" id="JBGEHV010000036">
    <property type="protein sequence ID" value="MEY8041418.1"/>
    <property type="molecule type" value="Genomic_DNA"/>
</dbReference>
<dbReference type="PANTHER" id="PTHR35525">
    <property type="entry name" value="BLL6575 PROTEIN"/>
    <property type="match status" value="1"/>
</dbReference>